<dbReference type="RefSeq" id="WP_212526674.1">
    <property type="nucleotide sequence ID" value="NZ_JAGSOG010000007.1"/>
</dbReference>
<feature type="transmembrane region" description="Helical" evidence="19">
    <location>
        <begin position="69"/>
        <end position="88"/>
    </location>
</feature>
<dbReference type="Pfam" id="PF02654">
    <property type="entry name" value="CobS"/>
    <property type="match status" value="1"/>
</dbReference>
<gene>
    <name evidence="19" type="primary">cobS</name>
    <name evidence="20" type="ORF">KDL01_02635</name>
</gene>
<keyword evidence="11 19" id="KW-0460">Magnesium</keyword>
<sequence length="264" mass="25968">MNDSGSIPSGLPWPGLRLAIGTLSILRVPIDEADRRTAGRAMACAPLVGLGLGLLAAAAGWAVRGYTGSTFLAAVAAVAALAALTRALHLDGLADVADALGSAKPKAAALEIMKRSDIGPFGVVTLVLVLGLQIGAINAAYAHQRGGLAIIVAAVAGRLAIPAACTPRVPSARPDGLGAWVAGSVRTGVAAAIALCCVAGCAGLGLVRGTDAAWLSGAACLAGVACALILLRRCVTRFGGITGDVLGALTETATTAALLVLAAR</sequence>
<feature type="transmembrane region" description="Helical" evidence="19">
    <location>
        <begin position="121"/>
        <end position="141"/>
    </location>
</feature>
<proteinExistence type="inferred from homology"/>
<reference evidence="20" key="1">
    <citation type="submission" date="2021-04" db="EMBL/GenBank/DDBJ databases">
        <title>Genome based classification of Actinospica acidithermotolerans sp. nov., an actinobacterium isolated from an Indonesian hot spring.</title>
        <authorList>
            <person name="Kusuma A.B."/>
            <person name="Putra K.E."/>
            <person name="Nafisah S."/>
            <person name="Loh J."/>
            <person name="Nouioui I."/>
            <person name="Goodfellow M."/>
        </authorList>
    </citation>
    <scope>NUCLEOTIDE SEQUENCE</scope>
    <source>
        <strain evidence="20">CSCA 57</strain>
    </source>
</reference>
<feature type="transmembrane region" description="Helical" evidence="19">
    <location>
        <begin position="177"/>
        <end position="206"/>
    </location>
</feature>
<dbReference type="PANTHER" id="PTHR34148:SF1">
    <property type="entry name" value="ADENOSYLCOBINAMIDE-GDP RIBAZOLETRANSFERASE"/>
    <property type="match status" value="1"/>
</dbReference>
<dbReference type="GO" id="GO:0005886">
    <property type="term" value="C:plasma membrane"/>
    <property type="evidence" value="ECO:0007669"/>
    <property type="project" value="UniProtKB-SubCell"/>
</dbReference>
<comment type="subcellular location">
    <subcellularLocation>
        <location evidence="2 19">Cell membrane</location>
        <topology evidence="2 19">Multi-pass membrane protein</topology>
    </subcellularLocation>
</comment>
<accession>A0A941INK8</accession>
<evidence type="ECO:0000256" key="18">
    <source>
        <dbReference type="ARBA" id="ARBA00049504"/>
    </source>
</evidence>
<evidence type="ECO:0000256" key="3">
    <source>
        <dbReference type="ARBA" id="ARBA00004663"/>
    </source>
</evidence>
<keyword evidence="12 19" id="KW-1133">Transmembrane helix</keyword>
<dbReference type="PANTHER" id="PTHR34148">
    <property type="entry name" value="ADENOSYLCOBINAMIDE-GDP RIBAZOLETRANSFERASE"/>
    <property type="match status" value="1"/>
</dbReference>
<evidence type="ECO:0000256" key="1">
    <source>
        <dbReference type="ARBA" id="ARBA00001946"/>
    </source>
</evidence>
<evidence type="ECO:0000256" key="14">
    <source>
        <dbReference type="ARBA" id="ARBA00025228"/>
    </source>
</evidence>
<dbReference type="GO" id="GO:0009236">
    <property type="term" value="P:cobalamin biosynthetic process"/>
    <property type="evidence" value="ECO:0007669"/>
    <property type="project" value="UniProtKB-UniRule"/>
</dbReference>
<comment type="catalytic activity">
    <reaction evidence="18 19">
        <text>alpha-ribazole 5'-phosphate + adenosylcob(III)inamide-GDP = adenosylcob(III)alamin 5'-phosphate + GMP + H(+)</text>
        <dbReference type="Rhea" id="RHEA:23560"/>
        <dbReference type="ChEBI" id="CHEBI:15378"/>
        <dbReference type="ChEBI" id="CHEBI:57918"/>
        <dbReference type="ChEBI" id="CHEBI:58115"/>
        <dbReference type="ChEBI" id="CHEBI:60487"/>
        <dbReference type="ChEBI" id="CHEBI:60493"/>
        <dbReference type="EC" id="2.7.8.26"/>
    </reaction>
</comment>
<evidence type="ECO:0000256" key="6">
    <source>
        <dbReference type="ARBA" id="ARBA00015850"/>
    </source>
</evidence>
<dbReference type="Proteomes" id="UP000675781">
    <property type="component" value="Unassembled WGS sequence"/>
</dbReference>
<evidence type="ECO:0000256" key="4">
    <source>
        <dbReference type="ARBA" id="ARBA00010561"/>
    </source>
</evidence>
<evidence type="ECO:0000313" key="21">
    <source>
        <dbReference type="Proteomes" id="UP000675781"/>
    </source>
</evidence>
<comment type="pathway">
    <text evidence="3 19">Cofactor biosynthesis; adenosylcobalamin biosynthesis; adenosylcobalamin from cob(II)yrinate a,c-diamide: step 7/7.</text>
</comment>
<evidence type="ECO:0000256" key="11">
    <source>
        <dbReference type="ARBA" id="ARBA00022842"/>
    </source>
</evidence>
<evidence type="ECO:0000256" key="8">
    <source>
        <dbReference type="ARBA" id="ARBA00022573"/>
    </source>
</evidence>
<feature type="transmembrane region" description="Helical" evidence="19">
    <location>
        <begin position="212"/>
        <end position="231"/>
    </location>
</feature>
<organism evidence="20 21">
    <name type="scientific">Actinospica durhamensis</name>
    <dbReference type="NCBI Taxonomy" id="1508375"/>
    <lineage>
        <taxon>Bacteria</taxon>
        <taxon>Bacillati</taxon>
        <taxon>Actinomycetota</taxon>
        <taxon>Actinomycetes</taxon>
        <taxon>Catenulisporales</taxon>
        <taxon>Actinospicaceae</taxon>
        <taxon>Actinospica</taxon>
    </lineage>
</organism>
<comment type="cofactor">
    <cofactor evidence="1 19">
        <name>Mg(2+)</name>
        <dbReference type="ChEBI" id="CHEBI:18420"/>
    </cofactor>
</comment>
<dbReference type="InterPro" id="IPR003805">
    <property type="entry name" value="CobS"/>
</dbReference>
<comment type="similarity">
    <text evidence="4 19">Belongs to the CobS family.</text>
</comment>
<evidence type="ECO:0000313" key="20">
    <source>
        <dbReference type="EMBL" id="MBR7832137.1"/>
    </source>
</evidence>
<dbReference type="EMBL" id="JAGSOG010000007">
    <property type="protein sequence ID" value="MBR7832137.1"/>
    <property type="molecule type" value="Genomic_DNA"/>
</dbReference>
<evidence type="ECO:0000256" key="7">
    <source>
        <dbReference type="ARBA" id="ARBA00022475"/>
    </source>
</evidence>
<evidence type="ECO:0000256" key="19">
    <source>
        <dbReference type="HAMAP-Rule" id="MF_00719"/>
    </source>
</evidence>
<evidence type="ECO:0000256" key="17">
    <source>
        <dbReference type="ARBA" id="ARBA00048623"/>
    </source>
</evidence>
<evidence type="ECO:0000256" key="15">
    <source>
        <dbReference type="ARBA" id="ARBA00032605"/>
    </source>
</evidence>
<feature type="transmembrane region" description="Helical" evidence="19">
    <location>
        <begin position="147"/>
        <end position="165"/>
    </location>
</feature>
<evidence type="ECO:0000256" key="12">
    <source>
        <dbReference type="ARBA" id="ARBA00022989"/>
    </source>
</evidence>
<keyword evidence="10 19" id="KW-0812">Transmembrane</keyword>
<keyword evidence="21" id="KW-1185">Reference proteome</keyword>
<evidence type="ECO:0000256" key="2">
    <source>
        <dbReference type="ARBA" id="ARBA00004651"/>
    </source>
</evidence>
<comment type="catalytic activity">
    <reaction evidence="17 19">
        <text>alpha-ribazole + adenosylcob(III)inamide-GDP = adenosylcob(III)alamin + GMP + H(+)</text>
        <dbReference type="Rhea" id="RHEA:16049"/>
        <dbReference type="ChEBI" id="CHEBI:10329"/>
        <dbReference type="ChEBI" id="CHEBI:15378"/>
        <dbReference type="ChEBI" id="CHEBI:18408"/>
        <dbReference type="ChEBI" id="CHEBI:58115"/>
        <dbReference type="ChEBI" id="CHEBI:60487"/>
        <dbReference type="EC" id="2.7.8.26"/>
    </reaction>
</comment>
<keyword evidence="7 19" id="KW-1003">Cell membrane</keyword>
<dbReference type="GO" id="GO:0051073">
    <property type="term" value="F:adenosylcobinamide-GDP ribazoletransferase activity"/>
    <property type="evidence" value="ECO:0007669"/>
    <property type="project" value="UniProtKB-UniRule"/>
</dbReference>
<keyword evidence="13 19" id="KW-0472">Membrane</keyword>
<dbReference type="HAMAP" id="MF_00719">
    <property type="entry name" value="CobS"/>
    <property type="match status" value="1"/>
</dbReference>
<evidence type="ECO:0000256" key="13">
    <source>
        <dbReference type="ARBA" id="ARBA00023136"/>
    </source>
</evidence>
<dbReference type="EC" id="2.7.8.26" evidence="5 19"/>
<keyword evidence="8 19" id="KW-0169">Cobalamin biosynthesis</keyword>
<comment type="function">
    <text evidence="14 19">Joins adenosylcobinamide-GDP and alpha-ribazole to generate adenosylcobalamin (Ado-cobalamin). Also synthesizes adenosylcobalamin 5'-phosphate from adenosylcobinamide-GDP and alpha-ribazole 5'-phosphate.</text>
</comment>
<name>A0A941INK8_9ACTN</name>
<evidence type="ECO:0000256" key="5">
    <source>
        <dbReference type="ARBA" id="ARBA00013200"/>
    </source>
</evidence>
<dbReference type="GO" id="GO:0008818">
    <property type="term" value="F:cobalamin 5'-phosphate synthase activity"/>
    <property type="evidence" value="ECO:0007669"/>
    <property type="project" value="UniProtKB-UniRule"/>
</dbReference>
<keyword evidence="9 19" id="KW-0808">Transferase</keyword>
<evidence type="ECO:0000256" key="9">
    <source>
        <dbReference type="ARBA" id="ARBA00022679"/>
    </source>
</evidence>
<dbReference type="AlphaFoldDB" id="A0A941INK8"/>
<protein>
    <recommendedName>
        <fullName evidence="6 19">Adenosylcobinamide-GDP ribazoletransferase</fullName>
        <ecNumber evidence="5 19">2.7.8.26</ecNumber>
    </recommendedName>
    <alternativeName>
        <fullName evidence="16 19">Cobalamin synthase</fullName>
    </alternativeName>
    <alternativeName>
        <fullName evidence="15 19">Cobalamin-5'-phosphate synthase</fullName>
    </alternativeName>
</protein>
<feature type="transmembrane region" description="Helical" evidence="19">
    <location>
        <begin position="42"/>
        <end position="63"/>
    </location>
</feature>
<comment type="caution">
    <text evidence="20">The sequence shown here is derived from an EMBL/GenBank/DDBJ whole genome shotgun (WGS) entry which is preliminary data.</text>
</comment>
<evidence type="ECO:0000256" key="16">
    <source>
        <dbReference type="ARBA" id="ARBA00032853"/>
    </source>
</evidence>
<evidence type="ECO:0000256" key="10">
    <source>
        <dbReference type="ARBA" id="ARBA00022692"/>
    </source>
</evidence>